<feature type="signal peptide" evidence="1">
    <location>
        <begin position="1"/>
        <end position="20"/>
    </location>
</feature>
<dbReference type="EMBL" id="SUKA01000003">
    <property type="protein sequence ID" value="TJY65936.1"/>
    <property type="molecule type" value="Genomic_DNA"/>
</dbReference>
<dbReference type="RefSeq" id="WP_136821065.1">
    <property type="nucleotide sequence ID" value="NZ_BMJX01000003.1"/>
</dbReference>
<protein>
    <submittedName>
        <fullName evidence="2">DUF2891 domain-containing protein</fullName>
    </submittedName>
</protein>
<name>A0A4U0H341_9SPHI</name>
<comment type="caution">
    <text evidence="2">The sequence shown here is derived from an EMBL/GenBank/DDBJ whole genome shotgun (WGS) entry which is preliminary data.</text>
</comment>
<dbReference type="InterPro" id="IPR021365">
    <property type="entry name" value="DUF2891"/>
</dbReference>
<dbReference type="Pfam" id="PF11199">
    <property type="entry name" value="DUF2891"/>
    <property type="match status" value="1"/>
</dbReference>
<feature type="chain" id="PRO_5020642203" evidence="1">
    <location>
        <begin position="21"/>
        <end position="368"/>
    </location>
</feature>
<proteinExistence type="predicted"/>
<keyword evidence="3" id="KW-1185">Reference proteome</keyword>
<keyword evidence="1" id="KW-0732">Signal</keyword>
<dbReference type="AlphaFoldDB" id="A0A4U0H341"/>
<accession>A0A4U0H341</accession>
<sequence>MKLILITSFMTFAMFFLTNCSDNASKITEESTQLSMSLSEKQAKHIFSLPVHCLDIEYPNKLGQVLGSDKDLKTPKQLRPIFYGCFDWHSSVHGYWSIINLMKKYPNIDEDNEVRQLLNTHITVQNAAIELAFFEDINNGNFERTYGWAWLFKVQEALATWDDQDARRWKTTLQPLVDHLVAAYKIYLPKLIYPIRAGQHDNSAFGLSLSLDYARTVGDKEFEDSIILHARRLFLTDENCNLTYEPSGYDFLSPCFEEAYLMAKIMDKQEYATWLKKFLPSLFDESFSVTPAVVKDRTDGKLVHLDGLNYSRAACLYGITKALPELNHLNSVANTHIAFSLPNLSAQDDYMGSHWLGTFALYALEHVH</sequence>
<reference evidence="2 3" key="1">
    <citation type="submission" date="2019-04" db="EMBL/GenBank/DDBJ databases">
        <title>Sphingobacterium olei sp. nov., isolated from oil-contaminated soil.</title>
        <authorList>
            <person name="Liu B."/>
        </authorList>
    </citation>
    <scope>NUCLEOTIDE SEQUENCE [LARGE SCALE GENOMIC DNA]</scope>
    <source>
        <strain evidence="2 3">Y3L14</strain>
    </source>
</reference>
<organism evidence="2 3">
    <name type="scientific">Sphingobacterium alkalisoli</name>
    <dbReference type="NCBI Taxonomy" id="1874115"/>
    <lineage>
        <taxon>Bacteria</taxon>
        <taxon>Pseudomonadati</taxon>
        <taxon>Bacteroidota</taxon>
        <taxon>Sphingobacteriia</taxon>
        <taxon>Sphingobacteriales</taxon>
        <taxon>Sphingobacteriaceae</taxon>
        <taxon>Sphingobacterium</taxon>
    </lineage>
</organism>
<evidence type="ECO:0000256" key="1">
    <source>
        <dbReference type="SAM" id="SignalP"/>
    </source>
</evidence>
<evidence type="ECO:0000313" key="2">
    <source>
        <dbReference type="EMBL" id="TJY65936.1"/>
    </source>
</evidence>
<dbReference type="Proteomes" id="UP000309872">
    <property type="component" value="Unassembled WGS sequence"/>
</dbReference>
<gene>
    <name evidence="2" type="ORF">FAZ19_12585</name>
</gene>
<evidence type="ECO:0000313" key="3">
    <source>
        <dbReference type="Proteomes" id="UP000309872"/>
    </source>
</evidence>
<dbReference type="OrthoDB" id="9779797at2"/>